<comment type="caution">
    <text evidence="6">The sequence shown here is derived from an EMBL/GenBank/DDBJ whole genome shotgun (WGS) entry which is preliminary data.</text>
</comment>
<dbReference type="InterPro" id="IPR000847">
    <property type="entry name" value="LysR_HTH_N"/>
</dbReference>
<protein>
    <submittedName>
        <fullName evidence="6">LysR family transcriptional regulator</fullName>
    </submittedName>
</protein>
<organism evidence="6 12">
    <name type="scientific">Lacticaseibacillus rhamnosus</name>
    <name type="common">Lactobacillus rhamnosus</name>
    <dbReference type="NCBI Taxonomy" id="47715"/>
    <lineage>
        <taxon>Bacteria</taxon>
        <taxon>Bacillati</taxon>
        <taxon>Bacillota</taxon>
        <taxon>Bacilli</taxon>
        <taxon>Lactobacillales</taxon>
        <taxon>Lactobacillaceae</taxon>
        <taxon>Lacticaseibacillus</taxon>
    </lineage>
</organism>
<dbReference type="EMBL" id="JACCKI010000003">
    <property type="protein sequence ID" value="NZA04608.1"/>
    <property type="molecule type" value="Genomic_DNA"/>
</dbReference>
<gene>
    <name evidence="8" type="ORF">CYJ91_11655</name>
    <name evidence="9" type="ORF">E6L36_13115</name>
    <name evidence="7" type="ORF">H0N82_05685</name>
    <name evidence="6" type="ORF">HWN39_09135</name>
</gene>
<dbReference type="SUPFAM" id="SSF46785">
    <property type="entry name" value="Winged helix' DNA-binding domain"/>
    <property type="match status" value="1"/>
</dbReference>
<evidence type="ECO:0000313" key="10">
    <source>
        <dbReference type="Proteomes" id="UP000234212"/>
    </source>
</evidence>
<dbReference type="SUPFAM" id="SSF53850">
    <property type="entry name" value="Periplasmic binding protein-like II"/>
    <property type="match status" value="1"/>
</dbReference>
<reference evidence="9 11" key="2">
    <citation type="submission" date="2019-04" db="EMBL/GenBank/DDBJ databases">
        <title>Genome Announcement to Ensure Probiotic Safety of Lactobacillus rhamnosus UBLR-58.</title>
        <authorList>
            <person name="Sulthana A."/>
            <person name="Lakshmi S.G."/>
            <person name="Madempudi R.S."/>
        </authorList>
    </citation>
    <scope>NUCLEOTIDE SEQUENCE [LARGE SCALE GENOMIC DNA]</scope>
    <source>
        <strain evidence="9 11">UBLR-58</strain>
    </source>
</reference>
<reference evidence="6 12" key="3">
    <citation type="submission" date="2020-06" db="EMBL/GenBank/DDBJ databases">
        <title>Lactobacillus rhamnosus QC,genome.</title>
        <authorList>
            <person name="Yi H."/>
            <person name="Jin M."/>
        </authorList>
    </citation>
    <scope>NUCLEOTIDE SEQUENCE [LARGE SCALE GENOMIC DNA]</scope>
    <source>
        <strain evidence="6 12">QC</strain>
    </source>
</reference>
<evidence type="ECO:0000313" key="11">
    <source>
        <dbReference type="Proteomes" id="UP000307517"/>
    </source>
</evidence>
<sequence>MNLNQLNYFLVLARVGSYSEAAFQLDIAQSTLSQSMLNLEREFGTPLFYAEKRVTYLTGAGAVFQEEAKKILQDVAQSKEKVAQYLNGNIGNVTIGVSGSFGVNIVPKAIRRYRQFHPENLVNFSIIQGNTEQILQGIRDHDVDFGICSYSRHNEDIEFSLIEREPYVVITSRWHELAEREQILISEILKYPLITFSTQSAVYYDIARMLNVDMTKLDIVMQVDDSSMMVSLVESGIGIAVIPRIYVLDNFDVKVLNLEDQRYRDIFCAYLKYQILSPVAKEFRSLIQLSSIRNSKG</sequence>
<dbReference type="PROSITE" id="PS50931">
    <property type="entry name" value="HTH_LYSR"/>
    <property type="match status" value="1"/>
</dbReference>
<dbReference type="InterPro" id="IPR005119">
    <property type="entry name" value="LysR_subst-bd"/>
</dbReference>
<evidence type="ECO:0000313" key="7">
    <source>
        <dbReference type="EMBL" id="NZA04608.1"/>
    </source>
</evidence>
<evidence type="ECO:0000313" key="12">
    <source>
        <dbReference type="Proteomes" id="UP000542889"/>
    </source>
</evidence>
<reference evidence="8 10" key="1">
    <citation type="submission" date="2017-12" db="EMBL/GenBank/DDBJ databases">
        <title>Phylogenetic diversity of female urinary microbiome.</title>
        <authorList>
            <person name="Thomas-White K."/>
            <person name="Wolfe A.J."/>
        </authorList>
    </citation>
    <scope>NUCLEOTIDE SEQUENCE [LARGE SCALE GENOMIC DNA]</scope>
    <source>
        <strain evidence="8 10">UMB0004</strain>
    </source>
</reference>
<evidence type="ECO:0000256" key="3">
    <source>
        <dbReference type="ARBA" id="ARBA00023125"/>
    </source>
</evidence>
<dbReference type="InterPro" id="IPR036388">
    <property type="entry name" value="WH-like_DNA-bd_sf"/>
</dbReference>
<dbReference type="EMBL" id="SSHM01000001">
    <property type="protein sequence ID" value="THC81220.1"/>
    <property type="molecule type" value="Genomic_DNA"/>
</dbReference>
<evidence type="ECO:0000256" key="1">
    <source>
        <dbReference type="ARBA" id="ARBA00009437"/>
    </source>
</evidence>
<dbReference type="PANTHER" id="PTHR30419">
    <property type="entry name" value="HTH-TYPE TRANSCRIPTIONAL REGULATOR YBHD"/>
    <property type="match status" value="1"/>
</dbReference>
<dbReference type="GO" id="GO:0003700">
    <property type="term" value="F:DNA-binding transcription factor activity"/>
    <property type="evidence" value="ECO:0007669"/>
    <property type="project" value="InterPro"/>
</dbReference>
<evidence type="ECO:0000313" key="8">
    <source>
        <dbReference type="EMBL" id="PLA55974.1"/>
    </source>
</evidence>
<evidence type="ECO:0000256" key="2">
    <source>
        <dbReference type="ARBA" id="ARBA00023015"/>
    </source>
</evidence>
<feature type="domain" description="HTH lysR-type" evidence="5">
    <location>
        <begin position="1"/>
        <end position="58"/>
    </location>
</feature>
<dbReference type="Proteomes" id="UP000552935">
    <property type="component" value="Unassembled WGS sequence"/>
</dbReference>
<evidence type="ECO:0000259" key="5">
    <source>
        <dbReference type="PROSITE" id="PS50931"/>
    </source>
</evidence>
<evidence type="ECO:0000256" key="4">
    <source>
        <dbReference type="ARBA" id="ARBA00023163"/>
    </source>
</evidence>
<dbReference type="AlphaFoldDB" id="A0A249DBP9"/>
<comment type="similarity">
    <text evidence="1">Belongs to the LysR transcriptional regulatory family.</text>
</comment>
<proteinExistence type="inferred from homology"/>
<dbReference type="PANTHER" id="PTHR30419:SF8">
    <property type="entry name" value="NITROGEN ASSIMILATION TRANSCRIPTIONAL ACTIVATOR-RELATED"/>
    <property type="match status" value="1"/>
</dbReference>
<evidence type="ECO:0000313" key="9">
    <source>
        <dbReference type="EMBL" id="THC81220.1"/>
    </source>
</evidence>
<dbReference type="GeneID" id="69830969"/>
<keyword evidence="2" id="KW-0805">Transcription regulation</keyword>
<dbReference type="CDD" id="cd05466">
    <property type="entry name" value="PBP2_LTTR_substrate"/>
    <property type="match status" value="1"/>
</dbReference>
<keyword evidence="4" id="KW-0804">Transcription</keyword>
<name>A0A249DBP9_LACRH</name>
<dbReference type="InterPro" id="IPR036390">
    <property type="entry name" value="WH_DNA-bd_sf"/>
</dbReference>
<dbReference type="Pfam" id="PF00126">
    <property type="entry name" value="HTH_1"/>
    <property type="match status" value="1"/>
</dbReference>
<evidence type="ECO:0000313" key="6">
    <source>
        <dbReference type="EMBL" id="NVO88668.1"/>
    </source>
</evidence>
<dbReference type="Pfam" id="PF03466">
    <property type="entry name" value="LysR_substrate"/>
    <property type="match status" value="1"/>
</dbReference>
<dbReference type="GO" id="GO:0005829">
    <property type="term" value="C:cytosol"/>
    <property type="evidence" value="ECO:0007669"/>
    <property type="project" value="TreeGrafter"/>
</dbReference>
<dbReference type="EMBL" id="PKJX01000006">
    <property type="protein sequence ID" value="PLA55974.1"/>
    <property type="molecule type" value="Genomic_DNA"/>
</dbReference>
<dbReference type="Gene3D" id="1.10.10.10">
    <property type="entry name" value="Winged helix-like DNA-binding domain superfamily/Winged helix DNA-binding domain"/>
    <property type="match status" value="1"/>
</dbReference>
<keyword evidence="3" id="KW-0238">DNA-binding</keyword>
<dbReference type="Proteomes" id="UP000542889">
    <property type="component" value="Unassembled WGS sequence"/>
</dbReference>
<reference evidence="7 13" key="4">
    <citation type="submission" date="2020-07" db="EMBL/GenBank/DDBJ databases">
        <title>Organ Donor 1.</title>
        <authorList>
            <person name="Marsh A.J."/>
            <person name="Azcarate-Peril M.A."/>
        </authorList>
    </citation>
    <scope>NUCLEOTIDE SEQUENCE [LARGE SCALE GENOMIC DNA]</scope>
    <source>
        <strain evidence="7 13">AMC0712</strain>
    </source>
</reference>
<dbReference type="Proteomes" id="UP000234212">
    <property type="component" value="Unassembled WGS sequence"/>
</dbReference>
<dbReference type="Proteomes" id="UP000307517">
    <property type="component" value="Unassembled WGS sequence"/>
</dbReference>
<accession>A0A249DBP9</accession>
<dbReference type="GO" id="GO:0003677">
    <property type="term" value="F:DNA binding"/>
    <property type="evidence" value="ECO:0007669"/>
    <property type="project" value="UniProtKB-KW"/>
</dbReference>
<dbReference type="EMBL" id="JABXWP010000012">
    <property type="protein sequence ID" value="NVO88668.1"/>
    <property type="molecule type" value="Genomic_DNA"/>
</dbReference>
<dbReference type="InterPro" id="IPR050950">
    <property type="entry name" value="HTH-type_LysR_regulators"/>
</dbReference>
<dbReference type="RefSeq" id="WP_005691489.1">
    <property type="nucleotide sequence ID" value="NZ_CABFNI010000008.1"/>
</dbReference>
<dbReference type="Gene3D" id="3.40.190.290">
    <property type="match status" value="1"/>
</dbReference>
<evidence type="ECO:0000313" key="13">
    <source>
        <dbReference type="Proteomes" id="UP000552935"/>
    </source>
</evidence>